<dbReference type="RefSeq" id="WP_111447174.1">
    <property type="nucleotide sequence ID" value="NZ_QKZK01000055.1"/>
</dbReference>
<evidence type="ECO:0000259" key="2">
    <source>
        <dbReference type="Pfam" id="PF09848"/>
    </source>
</evidence>
<dbReference type="EMBL" id="QKZK01000055">
    <property type="protein sequence ID" value="PZX10320.1"/>
    <property type="molecule type" value="Genomic_DNA"/>
</dbReference>
<dbReference type="AlphaFoldDB" id="A0A2W7MQU8"/>
<dbReference type="Gene3D" id="3.40.50.300">
    <property type="entry name" value="P-loop containing nucleotide triphosphate hydrolases"/>
    <property type="match status" value="1"/>
</dbReference>
<accession>A0A2W7MQU8</accession>
<keyword evidence="4" id="KW-1185">Reference proteome</keyword>
<gene>
    <name evidence="3" type="ORF">LX69_03406</name>
</gene>
<evidence type="ECO:0000313" key="3">
    <source>
        <dbReference type="EMBL" id="PZX10320.1"/>
    </source>
</evidence>
<proteinExistence type="predicted"/>
<evidence type="ECO:0000313" key="4">
    <source>
        <dbReference type="Proteomes" id="UP000249239"/>
    </source>
</evidence>
<reference evidence="3 4" key="1">
    <citation type="submission" date="2018-06" db="EMBL/GenBank/DDBJ databases">
        <title>Genomic Encyclopedia of Archaeal and Bacterial Type Strains, Phase II (KMG-II): from individual species to whole genera.</title>
        <authorList>
            <person name="Goeker M."/>
        </authorList>
    </citation>
    <scope>NUCLEOTIDE SEQUENCE [LARGE SCALE GENOMIC DNA]</scope>
    <source>
        <strain evidence="3 4">DSM 6779</strain>
    </source>
</reference>
<feature type="domain" description="NERD" evidence="1">
    <location>
        <begin position="27"/>
        <end position="143"/>
    </location>
</feature>
<dbReference type="InterPro" id="IPR018647">
    <property type="entry name" value="SLFN_3-like_DNA/RNA_helicase"/>
</dbReference>
<dbReference type="Pfam" id="PF08378">
    <property type="entry name" value="NERD"/>
    <property type="match status" value="1"/>
</dbReference>
<name>A0A2W7MQU8_9BACT</name>
<dbReference type="OrthoDB" id="9787585at2"/>
<dbReference type="Proteomes" id="UP000249239">
    <property type="component" value="Unassembled WGS sequence"/>
</dbReference>
<dbReference type="InterPro" id="IPR011528">
    <property type="entry name" value="NERD"/>
</dbReference>
<sequence length="580" mass="67120">MPVKFHPNNPLDALETIIIKEDGSPLRGEIDIYRQLWNDLSKSNIDWDVWHDLKLPEHSDNFNYYKKTSSQIDFLILCKHGLLVLEVKGGPISTKDNTFFYGKNFDTPIKQNPFKQAEGYKFTLKDNILNNLKGCFFCEATAFPHVDYPFESKLIDKKLLWTSYLAKDYEGSIEKFLLNVFDYSKSKHQKHFRNYTDVTPKEYVAIKKILSPIIGDRNHLNTINALEWLGIQNIEILDGLYKNPRIMIEGPPGSGKTTIAKAFIDKQHHKNGIYLCWNNLLMNYTKSLLSERQLSSNIEVTTYFRFFQKHNPSLDFKELSSLTEDQFYDLVKNTILNLENEEKLRPYDFIVIDEAQDILDRGLDLFINKFSGFNGQGLSNGNSLILYDIDQSYTASGRSVAEIADLLTEYYCHFKINEVKRSAQSPDIRRLSSEILEHPEILDTDNFEMKFSNIPVRQHKTLQEVKSHIVKNILTPIRETDSSLKGQDCVILIESTFLRGEYKGKEDLRELLIIKDVEELSENNIGDTANKLRYSSILKFKGLEKKNVFLVISKPSEINKYEIFVGITRAILNVEINIVE</sequence>
<organism evidence="3 4">
    <name type="scientific">Breznakibacter xylanolyticus</name>
    <dbReference type="NCBI Taxonomy" id="990"/>
    <lineage>
        <taxon>Bacteria</taxon>
        <taxon>Pseudomonadati</taxon>
        <taxon>Bacteroidota</taxon>
        <taxon>Bacteroidia</taxon>
        <taxon>Marinilabiliales</taxon>
        <taxon>Marinilabiliaceae</taxon>
        <taxon>Breznakibacter</taxon>
    </lineage>
</organism>
<dbReference type="SUPFAM" id="SSF52540">
    <property type="entry name" value="P-loop containing nucleoside triphosphate hydrolases"/>
    <property type="match status" value="1"/>
</dbReference>
<evidence type="ECO:0000259" key="1">
    <source>
        <dbReference type="Pfam" id="PF08378"/>
    </source>
</evidence>
<protein>
    <submittedName>
        <fullName evidence="3">Uncharacterized protein DUF2075</fullName>
    </submittedName>
</protein>
<comment type="caution">
    <text evidence="3">The sequence shown here is derived from an EMBL/GenBank/DDBJ whole genome shotgun (WGS) entry which is preliminary data.</text>
</comment>
<feature type="domain" description="Schlafen group 3-like DNA/RNA helicase" evidence="2">
    <location>
        <begin position="246"/>
        <end position="448"/>
    </location>
</feature>
<dbReference type="InterPro" id="IPR027417">
    <property type="entry name" value="P-loop_NTPase"/>
</dbReference>
<dbReference type="Pfam" id="PF09848">
    <property type="entry name" value="SLFN-g3_helicase"/>
    <property type="match status" value="1"/>
</dbReference>